<reference evidence="1" key="2">
    <citation type="submission" date="2015-06" db="UniProtKB">
        <authorList>
            <consortium name="EnsemblPlants"/>
        </authorList>
    </citation>
    <scope>IDENTIFICATION</scope>
    <source>
        <strain evidence="1">DM1-3 516 R44</strain>
    </source>
</reference>
<sequence length="146" mass="16916">MLIQVVTNQDGQQRENRYEVADTSRIREFLRMNPPSFTGSIITEDPENFIEELQKVLKVMHIVDAKRVELAAYQLKGRQGFKAFTVPQSHDLHRDLWSRPRIVRGLVVMPWILERHEKLWRLHPNVSRAPPRAVVPLTSRTSGSGP</sequence>
<dbReference type="HOGENOM" id="CLU_1780740_0_0_1"/>
<reference evidence="2" key="1">
    <citation type="journal article" date="2011" name="Nature">
        <title>Genome sequence and analysis of the tuber crop potato.</title>
        <authorList>
            <consortium name="The Potato Genome Sequencing Consortium"/>
        </authorList>
    </citation>
    <scope>NUCLEOTIDE SEQUENCE [LARGE SCALE GENOMIC DNA]</scope>
    <source>
        <strain evidence="2">cv. DM1-3 516 R44</strain>
    </source>
</reference>
<dbReference type="AlphaFoldDB" id="M1D9J5"/>
<name>M1D9J5_SOLTU</name>
<proteinExistence type="predicted"/>
<accession>M1D9J5</accession>
<evidence type="ECO:0000313" key="1">
    <source>
        <dbReference type="EnsemblPlants" id="PGSC0003DMT400085459"/>
    </source>
</evidence>
<dbReference type="EnsemblPlants" id="PGSC0003DMT400085459">
    <property type="protein sequence ID" value="PGSC0003DMT400085459"/>
    <property type="gene ID" value="PGSC0003DMG400035030"/>
</dbReference>
<dbReference type="PaxDb" id="4113-PGSC0003DMT400085459"/>
<dbReference type="Gramene" id="PGSC0003DMT400085459">
    <property type="protein sequence ID" value="PGSC0003DMT400085459"/>
    <property type="gene ID" value="PGSC0003DMG400035030"/>
</dbReference>
<organism evidence="1 2">
    <name type="scientific">Solanum tuberosum</name>
    <name type="common">Potato</name>
    <dbReference type="NCBI Taxonomy" id="4113"/>
    <lineage>
        <taxon>Eukaryota</taxon>
        <taxon>Viridiplantae</taxon>
        <taxon>Streptophyta</taxon>
        <taxon>Embryophyta</taxon>
        <taxon>Tracheophyta</taxon>
        <taxon>Spermatophyta</taxon>
        <taxon>Magnoliopsida</taxon>
        <taxon>eudicotyledons</taxon>
        <taxon>Gunneridae</taxon>
        <taxon>Pentapetalae</taxon>
        <taxon>asterids</taxon>
        <taxon>lamiids</taxon>
        <taxon>Solanales</taxon>
        <taxon>Solanaceae</taxon>
        <taxon>Solanoideae</taxon>
        <taxon>Solaneae</taxon>
        <taxon>Solanum</taxon>
    </lineage>
</organism>
<evidence type="ECO:0000313" key="2">
    <source>
        <dbReference type="Proteomes" id="UP000011115"/>
    </source>
</evidence>
<keyword evidence="2" id="KW-1185">Reference proteome</keyword>
<protein>
    <submittedName>
        <fullName evidence="1">Gag-pol polyprotein</fullName>
    </submittedName>
</protein>
<dbReference type="InParanoid" id="M1D9J5"/>
<dbReference type="Proteomes" id="UP000011115">
    <property type="component" value="Unassembled WGS sequence"/>
</dbReference>